<name>A0A9N9C412_9GLOM</name>
<feature type="compositionally biased region" description="Basic and acidic residues" evidence="1">
    <location>
        <begin position="156"/>
        <end position="168"/>
    </location>
</feature>
<dbReference type="EMBL" id="CAJVPI010000987">
    <property type="protein sequence ID" value="CAG8586941.1"/>
    <property type="molecule type" value="Genomic_DNA"/>
</dbReference>
<sequence length="548" mass="62935">MRRRTEGKDINKEKVIIKEAVDYLADAWENVSSGVASDKPLVASLADALNDFCGLEEEILTEDVLNENDIIKLIQEEKNEEKDDFNDSEDELVLVSLDDAIKSLQTWVTFFEQQEMDEFKNEDNKRYPGSDLDCAQVGHVNDALTSAAVTNLRRITSRDDSNDSENKTKPAKRPLPHDPEMHPFKKRDRKQQRQQNAEGDETEEIAETERLQEESEEESEEELEEFLEVDLARISKELEKEPLVEWIVGNINVTQKFRQYQHKVINKAKSDRLTWENTYEILALASIIVLLYPCPYPTFSLLEWREVVQTNPYKTQQPIIPPPISDALQDAARKHIFDEDSYLNAENSELSRAAASTFNNLRGLPEQSPVNLSEDLHCYRLLYPYVHPIFLDCFKDYEVRLPNMRHLSCVIDDIPLLVSEIKPLGYTPLQKVKGFIKVQLHAKKSINNQLSAKGGPAKAALFTNMGDVVESFFMDLRFDGLYRTWPFLCTRLAIDKMSLSLERVSEIAEGFKSRSDLFTPTQIVQFVRDSSMLQTHRSSREMCTGAVE</sequence>
<comment type="caution">
    <text evidence="2">The sequence shown here is derived from an EMBL/GenBank/DDBJ whole genome shotgun (WGS) entry which is preliminary data.</text>
</comment>
<protein>
    <submittedName>
        <fullName evidence="2">1631_t:CDS:1</fullName>
    </submittedName>
</protein>
<evidence type="ECO:0000256" key="1">
    <source>
        <dbReference type="SAM" id="MobiDB-lite"/>
    </source>
</evidence>
<feature type="region of interest" description="Disordered" evidence="1">
    <location>
        <begin position="151"/>
        <end position="223"/>
    </location>
</feature>
<organism evidence="2 3">
    <name type="scientific">Paraglomus brasilianum</name>
    <dbReference type="NCBI Taxonomy" id="144538"/>
    <lineage>
        <taxon>Eukaryota</taxon>
        <taxon>Fungi</taxon>
        <taxon>Fungi incertae sedis</taxon>
        <taxon>Mucoromycota</taxon>
        <taxon>Glomeromycotina</taxon>
        <taxon>Glomeromycetes</taxon>
        <taxon>Paraglomerales</taxon>
        <taxon>Paraglomeraceae</taxon>
        <taxon>Paraglomus</taxon>
    </lineage>
</organism>
<proteinExistence type="predicted"/>
<dbReference type="OrthoDB" id="2436443at2759"/>
<feature type="compositionally biased region" description="Acidic residues" evidence="1">
    <location>
        <begin position="214"/>
        <end position="223"/>
    </location>
</feature>
<evidence type="ECO:0000313" key="3">
    <source>
        <dbReference type="Proteomes" id="UP000789739"/>
    </source>
</evidence>
<dbReference type="AlphaFoldDB" id="A0A9N9C412"/>
<gene>
    <name evidence="2" type="ORF">PBRASI_LOCUS6919</name>
</gene>
<reference evidence="2" key="1">
    <citation type="submission" date="2021-06" db="EMBL/GenBank/DDBJ databases">
        <authorList>
            <person name="Kallberg Y."/>
            <person name="Tangrot J."/>
            <person name="Rosling A."/>
        </authorList>
    </citation>
    <scope>NUCLEOTIDE SEQUENCE</scope>
    <source>
        <strain evidence="2">BR232B</strain>
    </source>
</reference>
<keyword evidence="3" id="KW-1185">Reference proteome</keyword>
<dbReference type="Proteomes" id="UP000789739">
    <property type="component" value="Unassembled WGS sequence"/>
</dbReference>
<evidence type="ECO:0000313" key="2">
    <source>
        <dbReference type="EMBL" id="CAG8586941.1"/>
    </source>
</evidence>
<accession>A0A9N9C412</accession>